<keyword evidence="1" id="KW-0472">Membrane</keyword>
<evidence type="ECO:0000256" key="1">
    <source>
        <dbReference type="SAM" id="Phobius"/>
    </source>
</evidence>
<feature type="transmembrane region" description="Helical" evidence="1">
    <location>
        <begin position="127"/>
        <end position="146"/>
    </location>
</feature>
<evidence type="ECO:0008006" key="4">
    <source>
        <dbReference type="Google" id="ProtNLM"/>
    </source>
</evidence>
<accession>A0A653DDW1</accession>
<dbReference type="EMBL" id="CAACVG010011591">
    <property type="protein sequence ID" value="VEN58394.1"/>
    <property type="molecule type" value="Genomic_DNA"/>
</dbReference>
<sequence>VAGLSRLPSSTSLRIIAVFYLTYCLTIDSAYLGMLSSILTKPLPDKGENIWHSGVRCNVSNYLDRSTSLFYLLHANGRMIPEFTEQYGSGCVNETHRLLLERLARTQQNSTLLFHSLMRTMPTEASMVQHGLFLPLHSTLFCTYFIGRFTALKESLQFWSQQMVEMGFIVKWTRDVTEPRRMTEHDKESIAEPLKLEHFEILFKALLLGYLLATFQLVGEIVYKKLDTKYYLTNKIRAYQFLKKSHSAANE</sequence>
<protein>
    <recommendedName>
        <fullName evidence="4">Ionotropic glutamate receptor C-terminal domain-containing protein</fullName>
    </recommendedName>
</protein>
<dbReference type="AlphaFoldDB" id="A0A653DDW1"/>
<keyword evidence="1" id="KW-1133">Transmembrane helix</keyword>
<organism evidence="2 3">
    <name type="scientific">Callosobruchus maculatus</name>
    <name type="common">Southern cowpea weevil</name>
    <name type="synonym">Pulse bruchid</name>
    <dbReference type="NCBI Taxonomy" id="64391"/>
    <lineage>
        <taxon>Eukaryota</taxon>
        <taxon>Metazoa</taxon>
        <taxon>Ecdysozoa</taxon>
        <taxon>Arthropoda</taxon>
        <taxon>Hexapoda</taxon>
        <taxon>Insecta</taxon>
        <taxon>Pterygota</taxon>
        <taxon>Neoptera</taxon>
        <taxon>Endopterygota</taxon>
        <taxon>Coleoptera</taxon>
        <taxon>Polyphaga</taxon>
        <taxon>Cucujiformia</taxon>
        <taxon>Chrysomeloidea</taxon>
        <taxon>Chrysomelidae</taxon>
        <taxon>Bruchinae</taxon>
        <taxon>Bruchini</taxon>
        <taxon>Callosobruchus</taxon>
    </lineage>
</organism>
<evidence type="ECO:0000313" key="3">
    <source>
        <dbReference type="Proteomes" id="UP000410492"/>
    </source>
</evidence>
<dbReference type="Proteomes" id="UP000410492">
    <property type="component" value="Unassembled WGS sequence"/>
</dbReference>
<keyword evidence="3" id="KW-1185">Reference proteome</keyword>
<feature type="non-terminal residue" evidence="2">
    <location>
        <position position="1"/>
    </location>
</feature>
<dbReference type="OrthoDB" id="6741092at2759"/>
<keyword evidence="1" id="KW-0812">Transmembrane</keyword>
<evidence type="ECO:0000313" key="2">
    <source>
        <dbReference type="EMBL" id="VEN58394.1"/>
    </source>
</evidence>
<reference evidence="2 3" key="1">
    <citation type="submission" date="2019-01" db="EMBL/GenBank/DDBJ databases">
        <authorList>
            <person name="Sayadi A."/>
        </authorList>
    </citation>
    <scope>NUCLEOTIDE SEQUENCE [LARGE SCALE GENOMIC DNA]</scope>
</reference>
<feature type="transmembrane region" description="Helical" evidence="1">
    <location>
        <begin position="201"/>
        <end position="223"/>
    </location>
</feature>
<gene>
    <name evidence="2" type="ORF">CALMAC_LOCUS16772</name>
</gene>
<proteinExistence type="predicted"/>
<name>A0A653DDW1_CALMS</name>
<feature type="transmembrane region" description="Helical" evidence="1">
    <location>
        <begin position="12"/>
        <end position="32"/>
    </location>
</feature>